<organism evidence="2">
    <name type="scientific">Desulfatirhabdium butyrativorans</name>
    <dbReference type="NCBI Taxonomy" id="340467"/>
    <lineage>
        <taxon>Bacteria</taxon>
        <taxon>Pseudomonadati</taxon>
        <taxon>Thermodesulfobacteriota</taxon>
        <taxon>Desulfobacteria</taxon>
        <taxon>Desulfobacterales</taxon>
        <taxon>Desulfatirhabdiaceae</taxon>
        <taxon>Desulfatirhabdium</taxon>
    </lineage>
</organism>
<keyword evidence="1" id="KW-1133">Transmembrane helix</keyword>
<comment type="caution">
    <text evidence="2">The sequence shown here is derived from an EMBL/GenBank/DDBJ whole genome shotgun (WGS) entry which is preliminary data.</text>
</comment>
<reference evidence="2" key="1">
    <citation type="journal article" date="2020" name="mSystems">
        <title>Genome- and Community-Level Interaction Insights into Carbon Utilization and Element Cycling Functions of Hydrothermarchaeota in Hydrothermal Sediment.</title>
        <authorList>
            <person name="Zhou Z."/>
            <person name="Liu Y."/>
            <person name="Xu W."/>
            <person name="Pan J."/>
            <person name="Luo Z.H."/>
            <person name="Li M."/>
        </authorList>
    </citation>
    <scope>NUCLEOTIDE SEQUENCE [LARGE SCALE GENOMIC DNA]</scope>
    <source>
        <strain evidence="2">SpSt-477</strain>
    </source>
</reference>
<dbReference type="InterPro" id="IPR031599">
    <property type="entry name" value="ABC_tran_2"/>
</dbReference>
<dbReference type="Pfam" id="PF16949">
    <property type="entry name" value="ABC_tran_2"/>
    <property type="match status" value="1"/>
</dbReference>
<feature type="transmembrane region" description="Helical" evidence="1">
    <location>
        <begin position="181"/>
        <end position="200"/>
    </location>
</feature>
<name>A0A7C4RU38_9BACT</name>
<accession>A0A7C4RU38</accession>
<feature type="transmembrane region" description="Helical" evidence="1">
    <location>
        <begin position="525"/>
        <end position="548"/>
    </location>
</feature>
<feature type="transmembrane region" description="Helical" evidence="1">
    <location>
        <begin position="369"/>
        <end position="392"/>
    </location>
</feature>
<gene>
    <name evidence="2" type="ORF">ENS29_14330</name>
</gene>
<feature type="transmembrane region" description="Helical" evidence="1">
    <location>
        <begin position="121"/>
        <end position="140"/>
    </location>
</feature>
<feature type="transmembrane region" description="Helical" evidence="1">
    <location>
        <begin position="66"/>
        <end position="92"/>
    </location>
</feature>
<feature type="transmembrane region" description="Helical" evidence="1">
    <location>
        <begin position="444"/>
        <end position="471"/>
    </location>
</feature>
<dbReference type="EMBL" id="DSUH01000326">
    <property type="protein sequence ID" value="HGU34003.1"/>
    <property type="molecule type" value="Genomic_DNA"/>
</dbReference>
<protein>
    <submittedName>
        <fullName evidence="2">Uncharacterized protein</fullName>
    </submittedName>
</protein>
<sequence>MVVLKLLSPRWLGMAPKSGDIRSWTRFVALFLLGTAFIVGCHWITIRVLRHFQQAQDIGNLLAYKLLSILMITCFSLLLFSSVLSVLTKLFLSRDLELVHSLPISCESVFQARWLESVFDASWMVVVFAVPVLVAYGRVFHAGAAFYGLMMVDMIGLCATAAALSVLLVLLGVLVIPASRLHSLMLLLGIAAFVGLYVAFRLSRPERLADPETFSSVLVYVEHLRGADAPYLPSSWCTDGLKAALGGRHVAALIETGKLWTFAGFLMGVGRIVARRLYFIGYSKSRTAAISTFQMAGGGLLDGIFRLFPRPSIIRGIFVKEWRCFFRDPSQWSQLILIVALVVVYMYNYTALPLHKVPVRTEYLQNLLAFLNMALAGFVLTALCGRFAFPAVSGEGRAFWIVRSAPCSIGKWLWMKFWMMLIPFWVLGLILVVSCNLKLDAGAWMMGISVFTMTMVTPAVLGLGLGLGAAFADFNIENANQAVTGFGGMVFMIASACLIGLVLMIEAGPVHRYLVSEIYRHRQPTLWNWIGLGFSLTAVAGICLGALIGAMRYGERRLVNSG</sequence>
<proteinExistence type="predicted"/>
<feature type="transmembrane region" description="Helical" evidence="1">
    <location>
        <begin position="152"/>
        <end position="175"/>
    </location>
</feature>
<keyword evidence="1" id="KW-0812">Transmembrane</keyword>
<feature type="transmembrane region" description="Helical" evidence="1">
    <location>
        <begin position="24"/>
        <end position="45"/>
    </location>
</feature>
<dbReference type="AlphaFoldDB" id="A0A7C4RU38"/>
<evidence type="ECO:0000256" key="1">
    <source>
        <dbReference type="SAM" id="Phobius"/>
    </source>
</evidence>
<evidence type="ECO:0000313" key="2">
    <source>
        <dbReference type="EMBL" id="HGU34003.1"/>
    </source>
</evidence>
<feature type="transmembrane region" description="Helical" evidence="1">
    <location>
        <begin position="483"/>
        <end position="505"/>
    </location>
</feature>
<keyword evidence="1" id="KW-0472">Membrane</keyword>
<feature type="transmembrane region" description="Helical" evidence="1">
    <location>
        <begin position="413"/>
        <end position="432"/>
    </location>
</feature>
<feature type="transmembrane region" description="Helical" evidence="1">
    <location>
        <begin position="332"/>
        <end position="349"/>
    </location>
</feature>